<dbReference type="GO" id="GO:0000287">
    <property type="term" value="F:magnesium ion binding"/>
    <property type="evidence" value="ECO:0007669"/>
    <property type="project" value="UniProtKB-UniRule"/>
</dbReference>
<dbReference type="CDD" id="cd18755">
    <property type="entry name" value="PIN_MtVapC3_VapC21-like"/>
    <property type="match status" value="1"/>
</dbReference>
<reference evidence="11" key="1">
    <citation type="submission" date="2019-10" db="EMBL/GenBank/DDBJ databases">
        <title>Streptomyces sp. nov., a novel actinobacterium isolated from alkaline environment.</title>
        <authorList>
            <person name="Golinska P."/>
        </authorList>
    </citation>
    <scope>NUCLEOTIDE SEQUENCE [LARGE SCALE GENOMIC DNA]</scope>
    <source>
        <strain evidence="11">DSM 42108</strain>
    </source>
</reference>
<dbReference type="EMBL" id="VKHS01000196">
    <property type="protein sequence ID" value="MBB0229973.1"/>
    <property type="molecule type" value="Genomic_DNA"/>
</dbReference>
<comment type="cofactor">
    <cofactor evidence="1 8">
        <name>Mg(2+)</name>
        <dbReference type="ChEBI" id="CHEBI:18420"/>
    </cofactor>
</comment>
<feature type="binding site" evidence="8">
    <location>
        <position position="99"/>
    </location>
    <ligand>
        <name>Mg(2+)</name>
        <dbReference type="ChEBI" id="CHEBI:18420"/>
    </ligand>
</feature>
<evidence type="ECO:0000313" key="10">
    <source>
        <dbReference type="EMBL" id="MBB0229973.1"/>
    </source>
</evidence>
<dbReference type="GO" id="GO:0004540">
    <property type="term" value="F:RNA nuclease activity"/>
    <property type="evidence" value="ECO:0007669"/>
    <property type="project" value="InterPro"/>
</dbReference>
<dbReference type="Proteomes" id="UP000530234">
    <property type="component" value="Unassembled WGS sequence"/>
</dbReference>
<dbReference type="PANTHER" id="PTHR33653:SF1">
    <property type="entry name" value="RIBONUCLEASE VAPC2"/>
    <property type="match status" value="1"/>
</dbReference>
<dbReference type="PANTHER" id="PTHR33653">
    <property type="entry name" value="RIBONUCLEASE VAPC2"/>
    <property type="match status" value="1"/>
</dbReference>
<comment type="function">
    <text evidence="8">Toxic component of a toxin-antitoxin (TA) system. An RNase.</text>
</comment>
<keyword evidence="4 8" id="KW-0479">Metal-binding</keyword>
<comment type="similarity">
    <text evidence="7 8">Belongs to the PINc/VapC protein family.</text>
</comment>
<dbReference type="Gene3D" id="3.40.50.1010">
    <property type="entry name" value="5'-nuclease"/>
    <property type="match status" value="1"/>
</dbReference>
<dbReference type="InterPro" id="IPR050556">
    <property type="entry name" value="Type_II_TA_system_RNase"/>
</dbReference>
<dbReference type="GO" id="GO:0090729">
    <property type="term" value="F:toxin activity"/>
    <property type="evidence" value="ECO:0007669"/>
    <property type="project" value="UniProtKB-KW"/>
</dbReference>
<keyword evidence="2 8" id="KW-1277">Toxin-antitoxin system</keyword>
<evidence type="ECO:0000256" key="2">
    <source>
        <dbReference type="ARBA" id="ARBA00022649"/>
    </source>
</evidence>
<dbReference type="RefSeq" id="WP_182662986.1">
    <property type="nucleotide sequence ID" value="NZ_VKHS01000196.1"/>
</dbReference>
<feature type="binding site" evidence="8">
    <location>
        <position position="9"/>
    </location>
    <ligand>
        <name>Mg(2+)</name>
        <dbReference type="ChEBI" id="CHEBI:18420"/>
    </ligand>
</feature>
<evidence type="ECO:0000256" key="1">
    <source>
        <dbReference type="ARBA" id="ARBA00001946"/>
    </source>
</evidence>
<sequence>MTPAHYLIDTSAAVRLLGPEGKHHEWDRAIEAGLVAMSDITELEIGFSARSSADRAAVLATLHQCYVWAPVPEGTYERARTVQRLLTERGWHRGAGPVDLLVASIAELSGLTLLHCDRDFECIAAVTGQAAAILTD</sequence>
<keyword evidence="5 8" id="KW-0378">Hydrolase</keyword>
<evidence type="ECO:0000313" key="11">
    <source>
        <dbReference type="Proteomes" id="UP000530234"/>
    </source>
</evidence>
<dbReference type="GO" id="GO:0016787">
    <property type="term" value="F:hydrolase activity"/>
    <property type="evidence" value="ECO:0007669"/>
    <property type="project" value="UniProtKB-KW"/>
</dbReference>
<comment type="caution">
    <text evidence="10">The sequence shown here is derived from an EMBL/GenBank/DDBJ whole genome shotgun (WGS) entry which is preliminary data.</text>
</comment>
<feature type="domain" description="PIN" evidence="9">
    <location>
        <begin position="6"/>
        <end position="124"/>
    </location>
</feature>
<protein>
    <recommendedName>
        <fullName evidence="8">Ribonuclease VapC</fullName>
        <shortName evidence="8">RNase VapC</shortName>
        <ecNumber evidence="8">3.1.-.-</ecNumber>
    </recommendedName>
    <alternativeName>
        <fullName evidence="8">Toxin VapC</fullName>
    </alternativeName>
</protein>
<gene>
    <name evidence="8" type="primary">vapC</name>
    <name evidence="10" type="ORF">FOE67_10690</name>
</gene>
<dbReference type="Pfam" id="PF01850">
    <property type="entry name" value="PIN"/>
    <property type="match status" value="1"/>
</dbReference>
<dbReference type="EC" id="3.1.-.-" evidence="8"/>
<dbReference type="InterPro" id="IPR002716">
    <property type="entry name" value="PIN_dom"/>
</dbReference>
<dbReference type="SUPFAM" id="SSF88723">
    <property type="entry name" value="PIN domain-like"/>
    <property type="match status" value="1"/>
</dbReference>
<dbReference type="AlphaFoldDB" id="A0A7W3XWM0"/>
<evidence type="ECO:0000256" key="7">
    <source>
        <dbReference type="ARBA" id="ARBA00038093"/>
    </source>
</evidence>
<evidence type="ECO:0000256" key="6">
    <source>
        <dbReference type="ARBA" id="ARBA00022842"/>
    </source>
</evidence>
<evidence type="ECO:0000259" key="9">
    <source>
        <dbReference type="Pfam" id="PF01850"/>
    </source>
</evidence>
<evidence type="ECO:0000256" key="4">
    <source>
        <dbReference type="ARBA" id="ARBA00022723"/>
    </source>
</evidence>
<keyword evidence="3 8" id="KW-0540">Nuclease</keyword>
<dbReference type="InterPro" id="IPR029060">
    <property type="entry name" value="PIN-like_dom_sf"/>
</dbReference>
<dbReference type="InterPro" id="IPR022907">
    <property type="entry name" value="VapC_family"/>
</dbReference>
<name>A0A7W3XWM0_9ACTN</name>
<proteinExistence type="inferred from homology"/>
<keyword evidence="6 8" id="KW-0460">Magnesium</keyword>
<keyword evidence="11" id="KW-1185">Reference proteome</keyword>
<dbReference type="HAMAP" id="MF_00265">
    <property type="entry name" value="VapC_Nob1"/>
    <property type="match status" value="1"/>
</dbReference>
<keyword evidence="8" id="KW-0800">Toxin</keyword>
<evidence type="ECO:0000256" key="8">
    <source>
        <dbReference type="HAMAP-Rule" id="MF_00265"/>
    </source>
</evidence>
<evidence type="ECO:0000256" key="5">
    <source>
        <dbReference type="ARBA" id="ARBA00022801"/>
    </source>
</evidence>
<evidence type="ECO:0000256" key="3">
    <source>
        <dbReference type="ARBA" id="ARBA00022722"/>
    </source>
</evidence>
<accession>A0A7W3XWM0</accession>
<organism evidence="10 11">
    <name type="scientific">Streptomyces calidiresistens</name>
    <dbReference type="NCBI Taxonomy" id="1485586"/>
    <lineage>
        <taxon>Bacteria</taxon>
        <taxon>Bacillati</taxon>
        <taxon>Actinomycetota</taxon>
        <taxon>Actinomycetes</taxon>
        <taxon>Kitasatosporales</taxon>
        <taxon>Streptomycetaceae</taxon>
        <taxon>Streptomyces</taxon>
    </lineage>
</organism>